<evidence type="ECO:0000313" key="4">
    <source>
        <dbReference type="Proteomes" id="UP000008370"/>
    </source>
</evidence>
<evidence type="ECO:0000256" key="1">
    <source>
        <dbReference type="ARBA" id="ARBA00022737"/>
    </source>
</evidence>
<sequence length="685" mass="76097">MPWRTRRKEIADVALDTAAPVLEFTESALELVPIPGLALIAKGLGIIVDRVQDARMNNDARNAFISKAKALDVTLMELVKKTSTAVDSSGGDERIKKRLVDGVAQSEELQLRLQTLSSTIVELRERTKELKGGDGAIGFLKGFLFASRNEAILSDMKDEMANAVEMFKLRGQISIENVLSDIVIDSISWAPAGYRSVDELKSEFMEGTREELFDELDAWSNGRFPQDDPRRFYALTGGAGLGKSSIAHQFCTRLDKPGQPTLGASFFFVRGSGDLESTRLFFSTLAHQLALSQPTLRPHIVDAAREYHKHGDRQQMQHAFEELLRDPLARAPIPGETPVILVIDGLDECKERDLMRSMLGFVLELTRTLPWLQVFATSRPEPHVMSVLTSPEVARIVHHRSLNDTLEEWEGDVRHYLEATVPKILQYGAFIRDNPDVLERLIIRTGGVFIYAHVAARFLDSYHDRPEEQFELLLASGGAGLSPLDSLYLQVLRSAFPPEDLRVSNPRQERSRSLLTSIVLQTHPLAPGVIALLGHELSENDVVAMVDRLRSILLIDQDGLVRPLHATFGEFLLDDKRCSDPLYHVDRSKGHARLASACLTALTSFRTLLGCLEAGLDSHLSSYVYYARGNWDYHLGIAEFSDSLAQQVCAMVPMIPAYIGVYTSNFGESGVTASMAQFLEVGNTV</sequence>
<protein>
    <recommendedName>
        <fullName evidence="2">NACHT domain-containing protein</fullName>
    </recommendedName>
</protein>
<dbReference type="EMBL" id="JH930479">
    <property type="protein sequence ID" value="EKM50151.1"/>
    <property type="molecule type" value="Genomic_DNA"/>
</dbReference>
<keyword evidence="1" id="KW-0677">Repeat</keyword>
<accession>K5UKI6</accession>
<dbReference type="PANTHER" id="PTHR10039:SF17">
    <property type="entry name" value="FUNGAL STAND N-TERMINAL GOODBYE DOMAIN-CONTAINING PROTEIN-RELATED"/>
    <property type="match status" value="1"/>
</dbReference>
<evidence type="ECO:0000313" key="3">
    <source>
        <dbReference type="EMBL" id="EKM50151.1"/>
    </source>
</evidence>
<dbReference type="PANTHER" id="PTHR10039">
    <property type="entry name" value="AMELOGENIN"/>
    <property type="match status" value="1"/>
</dbReference>
<name>K5UKI6_PHACS</name>
<dbReference type="InParanoid" id="K5UKI6"/>
<organism evidence="3 4">
    <name type="scientific">Phanerochaete carnosa (strain HHB-10118-sp)</name>
    <name type="common">White-rot fungus</name>
    <name type="synonym">Peniophora carnosa</name>
    <dbReference type="NCBI Taxonomy" id="650164"/>
    <lineage>
        <taxon>Eukaryota</taxon>
        <taxon>Fungi</taxon>
        <taxon>Dikarya</taxon>
        <taxon>Basidiomycota</taxon>
        <taxon>Agaricomycotina</taxon>
        <taxon>Agaricomycetes</taxon>
        <taxon>Polyporales</taxon>
        <taxon>Phanerochaetaceae</taxon>
        <taxon>Phanerochaete</taxon>
    </lineage>
</organism>
<dbReference type="HOGENOM" id="CLU_000288_6_14_1"/>
<dbReference type="Proteomes" id="UP000008370">
    <property type="component" value="Unassembled WGS sequence"/>
</dbReference>
<keyword evidence="4" id="KW-1185">Reference proteome</keyword>
<dbReference type="Gene3D" id="3.40.50.300">
    <property type="entry name" value="P-loop containing nucleotide triphosphate hydrolases"/>
    <property type="match status" value="1"/>
</dbReference>
<dbReference type="SUPFAM" id="SSF52540">
    <property type="entry name" value="P-loop containing nucleoside triphosphate hydrolases"/>
    <property type="match status" value="1"/>
</dbReference>
<proteinExistence type="predicted"/>
<dbReference type="Pfam" id="PF24883">
    <property type="entry name" value="NPHP3_N"/>
    <property type="match status" value="1"/>
</dbReference>
<dbReference type="InterPro" id="IPR056884">
    <property type="entry name" value="NPHP3-like_N"/>
</dbReference>
<dbReference type="GeneID" id="18907377"/>
<dbReference type="PROSITE" id="PS50837">
    <property type="entry name" value="NACHT"/>
    <property type="match status" value="1"/>
</dbReference>
<dbReference type="OrthoDB" id="3228837at2759"/>
<gene>
    <name evidence="3" type="ORF">PHACADRAFT_105915</name>
</gene>
<dbReference type="InterPro" id="IPR059179">
    <property type="entry name" value="MLKL-like_MCAfunc"/>
</dbReference>
<evidence type="ECO:0000259" key="2">
    <source>
        <dbReference type="PROSITE" id="PS50837"/>
    </source>
</evidence>
<feature type="domain" description="NACHT" evidence="2">
    <location>
        <begin position="231"/>
        <end position="380"/>
    </location>
</feature>
<dbReference type="InterPro" id="IPR007111">
    <property type="entry name" value="NACHT_NTPase"/>
</dbReference>
<reference evidence="3 4" key="1">
    <citation type="journal article" date="2012" name="BMC Genomics">
        <title>Comparative genomics of the white-rot fungi, Phanerochaete carnosa and P. chrysosporium, to elucidate the genetic basis of the distinct wood types they colonize.</title>
        <authorList>
            <person name="Suzuki H."/>
            <person name="MacDonald J."/>
            <person name="Syed K."/>
            <person name="Salamov A."/>
            <person name="Hori C."/>
            <person name="Aerts A."/>
            <person name="Henrissat B."/>
            <person name="Wiebenga A."/>
            <person name="vanKuyk P.A."/>
            <person name="Barry K."/>
            <person name="Lindquist E."/>
            <person name="LaButti K."/>
            <person name="Lapidus A."/>
            <person name="Lucas S."/>
            <person name="Coutinho P."/>
            <person name="Gong Y."/>
            <person name="Samejima M."/>
            <person name="Mahadevan R."/>
            <person name="Abou-Zaid M."/>
            <person name="de Vries R.P."/>
            <person name="Igarashi K."/>
            <person name="Yadav J.S."/>
            <person name="Grigoriev I.V."/>
            <person name="Master E.R."/>
        </authorList>
    </citation>
    <scope>NUCLEOTIDE SEQUENCE [LARGE SCALE GENOMIC DNA]</scope>
    <source>
        <strain evidence="3 4">HHB-10118-sp</strain>
    </source>
</reference>
<dbReference type="STRING" id="650164.K5UKI6"/>
<dbReference type="RefSeq" id="XP_007401341.1">
    <property type="nucleotide sequence ID" value="XM_007401279.1"/>
</dbReference>
<dbReference type="AlphaFoldDB" id="K5UKI6"/>
<dbReference type="CDD" id="cd21037">
    <property type="entry name" value="MLKL_NTD"/>
    <property type="match status" value="1"/>
</dbReference>
<dbReference type="InterPro" id="IPR003593">
    <property type="entry name" value="AAA+_ATPase"/>
</dbReference>
<dbReference type="SMART" id="SM00382">
    <property type="entry name" value="AAA"/>
    <property type="match status" value="1"/>
</dbReference>
<dbReference type="KEGG" id="pco:PHACADRAFT_105915"/>
<dbReference type="InterPro" id="IPR027417">
    <property type="entry name" value="P-loop_NTPase"/>
</dbReference>